<comment type="caution">
    <text evidence="2">The sequence shown here is derived from an EMBL/GenBank/DDBJ whole genome shotgun (WGS) entry which is preliminary data.</text>
</comment>
<dbReference type="Proteomes" id="UP001174909">
    <property type="component" value="Unassembled WGS sequence"/>
</dbReference>
<accession>A0AA35S5S2</accession>
<dbReference type="AlphaFoldDB" id="A0AA35S5S2"/>
<feature type="signal peptide" evidence="1">
    <location>
        <begin position="1"/>
        <end position="22"/>
    </location>
</feature>
<dbReference type="EMBL" id="CASHTH010001956">
    <property type="protein sequence ID" value="CAI8022431.1"/>
    <property type="molecule type" value="Genomic_DNA"/>
</dbReference>
<keyword evidence="1" id="KW-0732">Signal</keyword>
<gene>
    <name evidence="2" type="ORF">GBAR_LOCUS13174</name>
</gene>
<organism evidence="2 3">
    <name type="scientific">Geodia barretti</name>
    <name type="common">Barrett's horny sponge</name>
    <dbReference type="NCBI Taxonomy" id="519541"/>
    <lineage>
        <taxon>Eukaryota</taxon>
        <taxon>Metazoa</taxon>
        <taxon>Porifera</taxon>
        <taxon>Demospongiae</taxon>
        <taxon>Heteroscleromorpha</taxon>
        <taxon>Tetractinellida</taxon>
        <taxon>Astrophorina</taxon>
        <taxon>Geodiidae</taxon>
        <taxon>Geodia</taxon>
    </lineage>
</organism>
<keyword evidence="3" id="KW-1185">Reference proteome</keyword>
<proteinExistence type="predicted"/>
<name>A0AA35S5S2_GEOBA</name>
<feature type="chain" id="PRO_5041447272" evidence="1">
    <location>
        <begin position="23"/>
        <end position="184"/>
    </location>
</feature>
<evidence type="ECO:0000313" key="2">
    <source>
        <dbReference type="EMBL" id="CAI8022431.1"/>
    </source>
</evidence>
<protein>
    <submittedName>
        <fullName evidence="2">Uncharacterized protein</fullName>
    </submittedName>
</protein>
<evidence type="ECO:0000256" key="1">
    <source>
        <dbReference type="SAM" id="SignalP"/>
    </source>
</evidence>
<reference evidence="2" key="1">
    <citation type="submission" date="2023-03" db="EMBL/GenBank/DDBJ databases">
        <authorList>
            <person name="Steffen K."/>
            <person name="Cardenas P."/>
        </authorList>
    </citation>
    <scope>NUCLEOTIDE SEQUENCE</scope>
</reference>
<sequence>MMKATMFAAAILLSAASTAVLGYPSYPYATSQQRQAPYAEQQQYLRQQQVEQQQYQYAEQQQMLEENFDQEQALMQQNYLKLFEGGAAAQQAGSCLDINIPTLVGPLNVRVCPDDSTGCGLVRVVLGTLVDTRVETCKQGCIKTPRPETLCPQGSPPALISIPIPTPGVMVNVDIRLFPQCQCV</sequence>
<evidence type="ECO:0000313" key="3">
    <source>
        <dbReference type="Proteomes" id="UP001174909"/>
    </source>
</evidence>